<protein>
    <submittedName>
        <fullName evidence="2">Uncharacterized protein</fullName>
    </submittedName>
</protein>
<evidence type="ECO:0000313" key="1">
    <source>
        <dbReference type="Proteomes" id="UP000887577"/>
    </source>
</evidence>
<dbReference type="WBParaSite" id="PSU_v2.g12379.t1">
    <property type="protein sequence ID" value="PSU_v2.g12379.t1"/>
    <property type="gene ID" value="PSU_v2.g12379"/>
</dbReference>
<organism evidence="1 2">
    <name type="scientific">Panagrolaimus superbus</name>
    <dbReference type="NCBI Taxonomy" id="310955"/>
    <lineage>
        <taxon>Eukaryota</taxon>
        <taxon>Metazoa</taxon>
        <taxon>Ecdysozoa</taxon>
        <taxon>Nematoda</taxon>
        <taxon>Chromadorea</taxon>
        <taxon>Rhabditida</taxon>
        <taxon>Tylenchina</taxon>
        <taxon>Panagrolaimomorpha</taxon>
        <taxon>Panagrolaimoidea</taxon>
        <taxon>Panagrolaimidae</taxon>
        <taxon>Panagrolaimus</taxon>
    </lineage>
</organism>
<dbReference type="Proteomes" id="UP000887577">
    <property type="component" value="Unplaced"/>
</dbReference>
<dbReference type="AlphaFoldDB" id="A0A914XWQ6"/>
<accession>A0A914XWQ6</accession>
<keyword evidence="1" id="KW-1185">Reference proteome</keyword>
<evidence type="ECO:0000313" key="2">
    <source>
        <dbReference type="WBParaSite" id="PSU_v2.g12379.t1"/>
    </source>
</evidence>
<sequence length="177" mass="20527">MVLSVGCYRESERVIVYDSETKIEKTFTVDKIELSNIGTIVKFFESLKKCVTQKTIDFLCILMNYEYTTEYRKTFLENAQQFGIINVRIIGSRMASFIEAINALSFTPKTDDNLWIFYMQQKGLFMDAWKSIYVKVNNAIMRTISSKEILPFSTEVLFDGKQNDIITVKLSFSLFSC</sequence>
<proteinExistence type="predicted"/>
<reference evidence="2" key="1">
    <citation type="submission" date="2022-11" db="UniProtKB">
        <authorList>
            <consortium name="WormBaseParasite"/>
        </authorList>
    </citation>
    <scope>IDENTIFICATION</scope>
</reference>
<name>A0A914XWQ6_9BILA</name>